<organism evidence="4 5">
    <name type="scientific">Limulus polyphemus</name>
    <name type="common">Atlantic horseshoe crab</name>
    <dbReference type="NCBI Taxonomy" id="6850"/>
    <lineage>
        <taxon>Eukaryota</taxon>
        <taxon>Metazoa</taxon>
        <taxon>Ecdysozoa</taxon>
        <taxon>Arthropoda</taxon>
        <taxon>Chelicerata</taxon>
        <taxon>Merostomata</taxon>
        <taxon>Xiphosura</taxon>
        <taxon>Limulidae</taxon>
        <taxon>Limulus</taxon>
    </lineage>
</organism>
<proteinExistence type="predicted"/>
<dbReference type="InterPro" id="IPR000742">
    <property type="entry name" value="EGF"/>
</dbReference>
<keyword evidence="4" id="KW-1185">Reference proteome</keyword>
<evidence type="ECO:0000313" key="5">
    <source>
        <dbReference type="RefSeq" id="XP_022256350.1"/>
    </source>
</evidence>
<protein>
    <submittedName>
        <fullName evidence="5">Fibrillin-2-like</fullName>
    </submittedName>
</protein>
<evidence type="ECO:0000313" key="4">
    <source>
        <dbReference type="Proteomes" id="UP000694941"/>
    </source>
</evidence>
<dbReference type="PROSITE" id="PS01186">
    <property type="entry name" value="EGF_2"/>
    <property type="match status" value="10"/>
</dbReference>
<dbReference type="GeneID" id="106472036"/>
<dbReference type="InterPro" id="IPR000152">
    <property type="entry name" value="EGF-type_Asp/Asn_hydroxyl_site"/>
</dbReference>
<gene>
    <name evidence="5" type="primary">LOC106472036</name>
</gene>
<name>A0ABM1TKE4_LIMPO</name>
<keyword evidence="2" id="KW-0245">EGF-like domain</keyword>
<dbReference type="PANTHER" id="PTHR22963:SF38">
    <property type="entry name" value="LP13770P"/>
    <property type="match status" value="1"/>
</dbReference>
<reference evidence="5" key="1">
    <citation type="submission" date="2025-08" db="UniProtKB">
        <authorList>
            <consortium name="RefSeq"/>
        </authorList>
    </citation>
    <scope>IDENTIFICATION</scope>
    <source>
        <tissue evidence="5">Muscle</tissue>
    </source>
</reference>
<feature type="non-terminal residue" evidence="5">
    <location>
        <position position="2066"/>
    </location>
</feature>
<comment type="caution">
    <text evidence="2">Lacks conserved residue(s) required for the propagation of feature annotation.</text>
</comment>
<feature type="domain" description="EGF-like" evidence="3">
    <location>
        <begin position="1394"/>
        <end position="1433"/>
    </location>
</feature>
<accession>A0ABM1TKE4</accession>
<dbReference type="PANTHER" id="PTHR22963">
    <property type="entry name" value="ENDOGLIN-RELATED"/>
    <property type="match status" value="1"/>
</dbReference>
<evidence type="ECO:0000259" key="3">
    <source>
        <dbReference type="PROSITE" id="PS50026"/>
    </source>
</evidence>
<dbReference type="InterPro" id="IPR001881">
    <property type="entry name" value="EGF-like_Ca-bd_dom"/>
</dbReference>
<evidence type="ECO:0000256" key="1">
    <source>
        <dbReference type="ARBA" id="ARBA00023157"/>
    </source>
</evidence>
<dbReference type="Proteomes" id="UP000694941">
    <property type="component" value="Unplaced"/>
</dbReference>
<dbReference type="PROSITE" id="PS50026">
    <property type="entry name" value="EGF_3"/>
    <property type="match status" value="2"/>
</dbReference>
<keyword evidence="1" id="KW-1015">Disulfide bond</keyword>
<feature type="domain" description="EGF-like" evidence="3">
    <location>
        <begin position="28"/>
        <end position="68"/>
    </location>
</feature>
<dbReference type="SMART" id="SM00181">
    <property type="entry name" value="EGF"/>
    <property type="match status" value="23"/>
</dbReference>
<evidence type="ECO:0000256" key="2">
    <source>
        <dbReference type="PROSITE-ProRule" id="PRU00076"/>
    </source>
</evidence>
<dbReference type="SMART" id="SM00179">
    <property type="entry name" value="EGF_CA"/>
    <property type="match status" value="3"/>
</dbReference>
<dbReference type="SMART" id="SM00286">
    <property type="entry name" value="PTI"/>
    <property type="match status" value="18"/>
</dbReference>
<dbReference type="PROSITE" id="PS00010">
    <property type="entry name" value="ASX_HYDROXYL"/>
    <property type="match status" value="1"/>
</dbReference>
<dbReference type="RefSeq" id="XP_022256350.1">
    <property type="nucleotide sequence ID" value="XM_022400642.1"/>
</dbReference>
<sequence length="2066" mass="225149">MILTSVTMETRTAPIQQLAFWLRVYRTVKIPCDDPTMCAANAICHTINHQPVCSCPPDYTGNPHLRCDKVECVINEDCHSNEMCIKNKCIDSCISQNICGENTICLAQDHHVNCRCKDGYYGDPIAGCRRILRCVGDIDCPAGEFCYKDGVCRSRCKSNRDCGVNERCENGKCISICRSDTECPEGQACIGGKCVTVDRCNSDYECNDVLACRASGKGYDDCLDPCATTICGRNALCVVINHLSQCECPKGFIGNPIDDRVGCKKAECITHDDCRPDKVCDNNKCVDPCKLQRICGDNAYCVAQDHSAICRCRDGYEGDPLAGCRLIDYCGNRPCHPSADCKNKFGGYDCECPLERNIGNPYGEPGCRGPNECPNGDVDCPPNAACASDGLGPPKCKNPCLEPDVCGPNALCRVENHRVICYCPEQFTGDPNELSRGCVRLPTVCSNDRECPAGLVCDNNRCRPPCHSDPDCALGELCIQGHCIQGCREDSDCLGGEICVSRKCVVGCRTDNDCALTESCVLNKCQNPCITNGVCGINALCKVVNHKSECYCPPGFSGDPRTSCIREQPKCHSDADCPPNYFCLNGQCKVECTIDGDCAVGEKCFSYRCIELCRSDDDCQHNEICVSNHCQIGCRTSDQCAQHLACISNQCRDPCEGKATCGPNAICKVSIHRSVCSCPPGFVGRPNANVGCIREPTICTNDVDCLSGYYCFNGHCRVACSSDRDCAVNERCVLGKCVVQCVRDRDCPSGEFCEHNKCIVGCRADTDCPFNEACINNQCLNPCGSQTACGTNAYCEVKNHQIDCICPPELSGDPFIECIRVTRTCNVDDECGLGRHCEVSICTVSCSSDNECFDNEKCIDRRCRVICTNDNSCPNGYICDSGRCIPGCRSDIECPLTDACIHRQCINPCDSPTSCGTNAQCKPVNHRPYCTCIPDYTGDPRVECTKVECVIDSDCHQGKICQNYHCIVGCRSDQSCQSNEVCIRRQCQDPCQFSGSCGFNARCKTVNHQLDCSCSVGYTGNPILECFRIIGHCQSDQDCPPGKECKNNRCEEKVECHVDSDCLLRHICQRNKCFVGCRTDDNCPLDQGCYVGRCQNPCTIRGSCGSKAECTPVRHKAVCTCPAGYTGNPLLDCKRIGEFCETDRQCLPGYICQNGNCVVSVGCTSDNDCDHGKICENTKCIYGCRADSDCEFDKACIQRKCQNPCNFDACGTKADCLPVSHQAVCRCPVGYTGNPKFLCTTVVEECYVDSDCELGKLCISNRCIVGCRYDIHCPYDKACINGRCRSPCNTRTACGIGALCRDVNHAAECTCPPNFRGDPKVRCVRDGGPQCGVGKDCPSGFVCKDNICVYVEEGCKADTACSPGEICENGKCIVGCRRDSDCTFDKACINSYCVNPCTTQNACGQNAHCRPVVHRPLCTCPPGFSGSPFDYCVETPSDICYTDSDCPVGKICENSKCIDACRTDDSCSYDKACINRRCQDPCSFYGVCGVNADCRSANHKAICECPIDYTGNPEVMCTLGRIDEDECKVDEDCSFGFICVQGKCIEGCRSDDNCLPTKACIIQQCQNPCSQPNACGINTNCQPVFHRPICTCQPGFVGDPNVECQLVGKGECKTDPDCPIQHICDDSKCIIGCRTDQNCAYDEACINRICQNPCSFYGACGRNAICQPINHQPDCSCPAGYIGNPNVVCNKETIPVECTHDQDCVQGKICDNNHCIVGCRHDNNCPLDRACINGQCQNPCLLPHSCGQNAHCNPSNHRPVCTCPYNFRGNPLIKCEPVPDDYCTNDIECPIGKICKNERCIEGCRDDANCAFDKACINAICQNPCSIYGACGVNAVCKPINHDRVCSCPPQYTGNAGVQCVKIPVLTECQTDPDCLPGLICQNERCIVGCRSDRNCPIDKACILGQCVNPCEQSGACGQEALCQPVNHRPVCRCPNRYTGDPNILCSRVEDIECRRDEECAIGFICVRSQCIAGCRTHSNCPFDEACINRICQNPCNIGGICGVNTLCRALNHEAVCTCLPGYTGSPLKQCTLVQYECEIDKDCGSGYVCVNKQCKGKNIFNKNHI</sequence>
<dbReference type="Gene3D" id="2.10.25.10">
    <property type="entry name" value="Laminin"/>
    <property type="match status" value="1"/>
</dbReference>